<feature type="transmembrane region" description="Helical" evidence="1">
    <location>
        <begin position="186"/>
        <end position="206"/>
    </location>
</feature>
<accession>A0A839K2L9</accession>
<evidence type="ECO:0000313" key="3">
    <source>
        <dbReference type="Proteomes" id="UP000574276"/>
    </source>
</evidence>
<proteinExistence type="predicted"/>
<keyword evidence="1" id="KW-0472">Membrane</keyword>
<feature type="transmembrane region" description="Helical" evidence="1">
    <location>
        <begin position="311"/>
        <end position="332"/>
    </location>
</feature>
<feature type="transmembrane region" description="Helical" evidence="1">
    <location>
        <begin position="32"/>
        <end position="55"/>
    </location>
</feature>
<feature type="transmembrane region" description="Helical" evidence="1">
    <location>
        <begin position="117"/>
        <end position="142"/>
    </location>
</feature>
<feature type="transmembrane region" description="Helical" evidence="1">
    <location>
        <begin position="422"/>
        <end position="443"/>
    </location>
</feature>
<feature type="transmembrane region" description="Helical" evidence="1">
    <location>
        <begin position="243"/>
        <end position="268"/>
    </location>
</feature>
<evidence type="ECO:0000313" key="2">
    <source>
        <dbReference type="EMBL" id="MBB2184155.1"/>
    </source>
</evidence>
<keyword evidence="1" id="KW-0812">Transmembrane</keyword>
<gene>
    <name evidence="2" type="ORF">H0486_14845</name>
</gene>
<sequence length="525" mass="58947">MKKVMRLVSVQLWALLGDMLSISNKQKKRPRLLCIVLLLFLALLGFVSFAYSFAIGSGLQLFHSLELLPAIMMTATSLVALFTTMLKIKGTVFGFRDYDMVMSLPVSTAGIVASRLLLLYSVNLIFTIVIMLPMMVAFGILAKPGAMFYLLGFVMLLFIPMLPIVIASVFGTVIAYITTKFRHSNFFSILFSLLLFIAIIVSPILLGNEGEKLVDISREMTNKVDRLYPLVRLYRSAMIEYDITAFALFLLISLFAFLIYSIIVKYIFKRVNTLIMTGKYRSNYRLGELKTYSPFKALFIKELKRYFSSTLYVLNTGFGMVILTLGAIAMGFVDIEKIIDVSQMGMPVGEFVPVFILFCIMMSSTSMASISLEGSNLWIVKSIPVSPITIYHSKIAVNLTILAPAVVDTIIIGLLLKLKWTLILIMLLVTIVSSIFIALYGLLMNLLLPNFKWNNEANVVKQSAASLVVVFSGMAVVGILAVLLMIFQSFTLTYIIYSVIMASADAFLYWLIHTYGTRRFYYLQY</sequence>
<evidence type="ECO:0000256" key="1">
    <source>
        <dbReference type="SAM" id="Phobius"/>
    </source>
</evidence>
<reference evidence="2 3" key="1">
    <citation type="submission" date="2020-07" db="EMBL/GenBank/DDBJ databases">
        <title>Characterization and genome sequencing of isolate MD1, a novel member within the family Lachnospiraceae.</title>
        <authorList>
            <person name="Rettenmaier R."/>
            <person name="Di Bello L."/>
            <person name="Zinser C."/>
            <person name="Scheitz K."/>
            <person name="Liebl W."/>
            <person name="Zverlov V."/>
        </authorList>
    </citation>
    <scope>NUCLEOTIDE SEQUENCE [LARGE SCALE GENOMIC DNA]</scope>
    <source>
        <strain evidence="2 3">MD1</strain>
    </source>
</reference>
<keyword evidence="3" id="KW-1185">Reference proteome</keyword>
<feature type="transmembrane region" description="Helical" evidence="1">
    <location>
        <begin position="464"/>
        <end position="488"/>
    </location>
</feature>
<organism evidence="2 3">
    <name type="scientific">Variimorphobacter saccharofermentans</name>
    <dbReference type="NCBI Taxonomy" id="2755051"/>
    <lineage>
        <taxon>Bacteria</taxon>
        <taxon>Bacillati</taxon>
        <taxon>Bacillota</taxon>
        <taxon>Clostridia</taxon>
        <taxon>Lachnospirales</taxon>
        <taxon>Lachnospiraceae</taxon>
        <taxon>Variimorphobacter</taxon>
    </lineage>
</organism>
<dbReference type="RefSeq" id="WP_228353749.1">
    <property type="nucleotide sequence ID" value="NZ_JACEGA010000001.1"/>
</dbReference>
<comment type="caution">
    <text evidence="2">The sequence shown here is derived from an EMBL/GenBank/DDBJ whole genome shotgun (WGS) entry which is preliminary data.</text>
</comment>
<feature type="transmembrane region" description="Helical" evidence="1">
    <location>
        <begin position="148"/>
        <end position="174"/>
    </location>
</feature>
<name>A0A839K2L9_9FIRM</name>
<feature type="transmembrane region" description="Helical" evidence="1">
    <location>
        <begin position="395"/>
        <end position="416"/>
    </location>
</feature>
<dbReference type="AlphaFoldDB" id="A0A839K2L9"/>
<protein>
    <submittedName>
        <fullName evidence="2">Uncharacterized protein</fullName>
    </submittedName>
</protein>
<dbReference type="EMBL" id="JACEGA010000001">
    <property type="protein sequence ID" value="MBB2184155.1"/>
    <property type="molecule type" value="Genomic_DNA"/>
</dbReference>
<feature type="transmembrane region" description="Helical" evidence="1">
    <location>
        <begin position="67"/>
        <end position="86"/>
    </location>
</feature>
<keyword evidence="1" id="KW-1133">Transmembrane helix</keyword>
<feature type="transmembrane region" description="Helical" evidence="1">
    <location>
        <begin position="352"/>
        <end position="374"/>
    </location>
</feature>
<feature type="transmembrane region" description="Helical" evidence="1">
    <location>
        <begin position="494"/>
        <end position="512"/>
    </location>
</feature>
<dbReference type="Proteomes" id="UP000574276">
    <property type="component" value="Unassembled WGS sequence"/>
</dbReference>